<dbReference type="RefSeq" id="WP_211937665.1">
    <property type="nucleotide sequence ID" value="NZ_CP073078.1"/>
</dbReference>
<dbReference type="InterPro" id="IPR002347">
    <property type="entry name" value="SDR_fam"/>
</dbReference>
<dbReference type="PANTHER" id="PTHR44196:SF1">
    <property type="entry name" value="DEHYDROGENASE_REDUCTASE SDR FAMILY MEMBER 7B"/>
    <property type="match status" value="1"/>
</dbReference>
<evidence type="ECO:0000256" key="2">
    <source>
        <dbReference type="ARBA" id="ARBA00023002"/>
    </source>
</evidence>
<dbReference type="Proteomes" id="UP000676409">
    <property type="component" value="Chromosome"/>
</dbReference>
<dbReference type="KEGG" id="caul:KCG34_21595"/>
<keyword evidence="2" id="KW-0560">Oxidoreductase</keyword>
<protein>
    <submittedName>
        <fullName evidence="4">SDR family NAD(P)-dependent oxidoreductase</fullName>
    </submittedName>
</protein>
<accession>A0A975FY49</accession>
<name>A0A975FY49_9CAUL</name>
<dbReference type="PRINTS" id="PR00081">
    <property type="entry name" value="GDHRDH"/>
</dbReference>
<reference evidence="4" key="1">
    <citation type="submission" date="2021-04" db="EMBL/GenBank/DDBJ databases">
        <title>The complete genome sequence of Caulobacter sp. S6.</title>
        <authorList>
            <person name="Tang Y."/>
            <person name="Ouyang W."/>
            <person name="Liu Q."/>
            <person name="Huang B."/>
            <person name="Guo Z."/>
            <person name="Lei P."/>
        </authorList>
    </citation>
    <scope>NUCLEOTIDE SEQUENCE</scope>
    <source>
        <strain evidence="4">S6</strain>
    </source>
</reference>
<comment type="similarity">
    <text evidence="1 3">Belongs to the short-chain dehydrogenases/reductases (SDR) family.</text>
</comment>
<evidence type="ECO:0000313" key="5">
    <source>
        <dbReference type="Proteomes" id="UP000676409"/>
    </source>
</evidence>
<dbReference type="GO" id="GO:0016020">
    <property type="term" value="C:membrane"/>
    <property type="evidence" value="ECO:0007669"/>
    <property type="project" value="TreeGrafter"/>
</dbReference>
<evidence type="ECO:0000256" key="3">
    <source>
        <dbReference type="RuleBase" id="RU000363"/>
    </source>
</evidence>
<proteinExistence type="inferred from homology"/>
<dbReference type="InterPro" id="IPR036291">
    <property type="entry name" value="NAD(P)-bd_dom_sf"/>
</dbReference>
<gene>
    <name evidence="4" type="ORF">KCG34_21595</name>
</gene>
<organism evidence="4 5">
    <name type="scientific">Phenylobacterium montanum</name>
    <dbReference type="NCBI Taxonomy" id="2823693"/>
    <lineage>
        <taxon>Bacteria</taxon>
        <taxon>Pseudomonadati</taxon>
        <taxon>Pseudomonadota</taxon>
        <taxon>Alphaproteobacteria</taxon>
        <taxon>Caulobacterales</taxon>
        <taxon>Caulobacteraceae</taxon>
        <taxon>Phenylobacterium</taxon>
    </lineage>
</organism>
<dbReference type="Pfam" id="PF00106">
    <property type="entry name" value="adh_short"/>
    <property type="match status" value="1"/>
</dbReference>
<dbReference type="PRINTS" id="PR00080">
    <property type="entry name" value="SDRFAMILY"/>
</dbReference>
<dbReference type="Gene3D" id="3.40.50.720">
    <property type="entry name" value="NAD(P)-binding Rossmann-like Domain"/>
    <property type="match status" value="1"/>
</dbReference>
<dbReference type="PANTHER" id="PTHR44196">
    <property type="entry name" value="DEHYDROGENASE/REDUCTASE SDR FAMILY MEMBER 7B"/>
    <property type="match status" value="1"/>
</dbReference>
<sequence>MMRRHPSHLRLKPLAKQVIVITGATSGIGLSTARAAAARGAALVLAARNEDALKAVAEDLSSKGAEVAFVAADVGREADVRAIAAVAVSRFGGFDTWVNNAGVTIVGPAEQTSLDDQRRLFDTNYWGVVYGSLAAIDQFQNQAGGGALINVGAGDVALPLQAAFFASKHAVKGFTDALRTELMAAHAPVSVTLIKPSGADTPGKDNARNLTGAPIAHPAGIYATPLVAQAILYAAEHRTRELTVGSGGRLLALASQVAPALTDPLLAIGARLNARIAKAPDPARIDNLHHAGRDLRERSFQPGVRETSLYATAQMKPKTTLGLMAAAALAAGFAFKLGARKAAPIDE</sequence>
<dbReference type="AlphaFoldDB" id="A0A975FY49"/>
<evidence type="ECO:0000313" key="4">
    <source>
        <dbReference type="EMBL" id="QUD87613.1"/>
    </source>
</evidence>
<dbReference type="EMBL" id="CP073078">
    <property type="protein sequence ID" value="QUD87613.1"/>
    <property type="molecule type" value="Genomic_DNA"/>
</dbReference>
<keyword evidence="5" id="KW-1185">Reference proteome</keyword>
<dbReference type="SUPFAM" id="SSF51735">
    <property type="entry name" value="NAD(P)-binding Rossmann-fold domains"/>
    <property type="match status" value="1"/>
</dbReference>
<dbReference type="NCBIfam" id="NF005495">
    <property type="entry name" value="PRK07109.1"/>
    <property type="match status" value="1"/>
</dbReference>
<evidence type="ECO:0000256" key="1">
    <source>
        <dbReference type="ARBA" id="ARBA00006484"/>
    </source>
</evidence>
<dbReference type="GO" id="GO:0016491">
    <property type="term" value="F:oxidoreductase activity"/>
    <property type="evidence" value="ECO:0007669"/>
    <property type="project" value="UniProtKB-KW"/>
</dbReference>